<reference evidence="2 3" key="1">
    <citation type="submission" date="2019-06" db="EMBL/GenBank/DDBJ databases">
        <title>Genomic Encyclopedia of Type Strains, Phase IV (KMG-V): Genome sequencing to study the core and pangenomes of soil and plant-associated prokaryotes.</title>
        <authorList>
            <person name="Whitman W."/>
        </authorList>
    </citation>
    <scope>NUCLEOTIDE SEQUENCE [LARGE SCALE GENOMIC DNA]</scope>
    <source>
        <strain evidence="2 3">BR 11865</strain>
    </source>
</reference>
<evidence type="ECO:0000313" key="2">
    <source>
        <dbReference type="EMBL" id="TWB21113.1"/>
    </source>
</evidence>
<dbReference type="AlphaFoldDB" id="A0A560FHM7"/>
<keyword evidence="1" id="KW-0472">Membrane</keyword>
<evidence type="ECO:0000256" key="1">
    <source>
        <dbReference type="SAM" id="Phobius"/>
    </source>
</evidence>
<keyword evidence="1" id="KW-1133">Transmembrane helix</keyword>
<comment type="caution">
    <text evidence="2">The sequence shown here is derived from an EMBL/GenBank/DDBJ whole genome shotgun (WGS) entry which is preliminary data.</text>
</comment>
<name>A0A560FHM7_9PROT</name>
<dbReference type="RefSeq" id="WP_145619459.1">
    <property type="nucleotide sequence ID" value="NZ_VITO01000019.1"/>
</dbReference>
<sequence>MSDTPWPYSTAFSQITAVKQPIRPQWRRGGLIAPSVAIVFLALALALTFGVSGYRLILGLMGAGQSYSRHP</sequence>
<feature type="transmembrane region" description="Helical" evidence="1">
    <location>
        <begin position="31"/>
        <end position="51"/>
    </location>
</feature>
<organism evidence="2 3">
    <name type="scientific">Nitrospirillum amazonense</name>
    <dbReference type="NCBI Taxonomy" id="28077"/>
    <lineage>
        <taxon>Bacteria</taxon>
        <taxon>Pseudomonadati</taxon>
        <taxon>Pseudomonadota</taxon>
        <taxon>Alphaproteobacteria</taxon>
        <taxon>Rhodospirillales</taxon>
        <taxon>Azospirillaceae</taxon>
        <taxon>Nitrospirillum</taxon>
    </lineage>
</organism>
<accession>A0A560FHM7</accession>
<keyword evidence="1" id="KW-0812">Transmembrane</keyword>
<dbReference type="Proteomes" id="UP000316545">
    <property type="component" value="Unassembled WGS sequence"/>
</dbReference>
<keyword evidence="3" id="KW-1185">Reference proteome</keyword>
<protein>
    <submittedName>
        <fullName evidence="2">Uncharacterized protein</fullName>
    </submittedName>
</protein>
<gene>
    <name evidence="2" type="ORF">FBZ88_11987</name>
</gene>
<proteinExistence type="predicted"/>
<dbReference type="EMBL" id="VITO01000019">
    <property type="protein sequence ID" value="TWB21113.1"/>
    <property type="molecule type" value="Genomic_DNA"/>
</dbReference>
<evidence type="ECO:0000313" key="3">
    <source>
        <dbReference type="Proteomes" id="UP000316545"/>
    </source>
</evidence>